<dbReference type="AlphaFoldDB" id="A0A6J7PBX4"/>
<dbReference type="InterPro" id="IPR010281">
    <property type="entry name" value="DUF885"/>
</dbReference>
<evidence type="ECO:0000313" key="2">
    <source>
        <dbReference type="EMBL" id="CAB4999404.1"/>
    </source>
</evidence>
<sequence>MTGTSLVFDLADRYVTAVAELDPIAATHLGVPGHDHELPDYSPVGTRAQARLAESTLAELASLVESAGSLTDDDRVAALSMRERLGSLIDMDNAGDSLRRLSVLGCPAQEIRAAFDLMSVDTPEQRHTSAARMRAVPGALNSWRASLSAGIEAGVVASRRQAIAVAGQCDAFAGTNDEGGWFSARVATMGEAAGLIDDEWSAAAALAEDAYRDMGAWLRGEYAASADEVDGVGPERYGRMARAWNGASLDLLDTFNWGWRELKRITTRMDLVAQRLLPGAGSLAEVKTFLDASPDHTVTGVDDLLTLLEGLTARATEAMDGTYFDIDPRVRTCEVRIAAEGSAAAPYYVPPSEDLSRPGSTWYPTLGRTVFPAWWLASVWYHESVPGHHLQCSTTVLERERLSRFQRTLGWTSGYGEGWALYAERLMDELGFFSDPGQEMGFLSAQAMRAVRVVVDIGLHLGLLVPEGQGELSGRAIDHDLAVEMLTQIALLDQNFAESEVDRYLGIPGQAISYKVGERVWLEARDDARAVAGDSFDLKVWHAQALRLGPLGLDPFREEMARLARLE</sequence>
<dbReference type="EMBL" id="CAFBNF010000010">
    <property type="protein sequence ID" value="CAB4930202.1"/>
    <property type="molecule type" value="Genomic_DNA"/>
</dbReference>
<evidence type="ECO:0000313" key="1">
    <source>
        <dbReference type="EMBL" id="CAB4930202.1"/>
    </source>
</evidence>
<gene>
    <name evidence="1" type="ORF">UFOPK3773_00194</name>
    <name evidence="2" type="ORF">UFOPK3992_00539</name>
</gene>
<dbReference type="PANTHER" id="PTHR33361:SF2">
    <property type="entry name" value="DUF885 DOMAIN-CONTAINING PROTEIN"/>
    <property type="match status" value="1"/>
</dbReference>
<dbReference type="PANTHER" id="PTHR33361">
    <property type="entry name" value="GLR0591 PROTEIN"/>
    <property type="match status" value="1"/>
</dbReference>
<organism evidence="2">
    <name type="scientific">freshwater metagenome</name>
    <dbReference type="NCBI Taxonomy" id="449393"/>
    <lineage>
        <taxon>unclassified sequences</taxon>
        <taxon>metagenomes</taxon>
        <taxon>ecological metagenomes</taxon>
    </lineage>
</organism>
<protein>
    <submittedName>
        <fullName evidence="2">Unannotated protein</fullName>
    </submittedName>
</protein>
<accession>A0A6J7PBX4</accession>
<dbReference type="EMBL" id="CAFBOZ010000058">
    <property type="protein sequence ID" value="CAB4999404.1"/>
    <property type="molecule type" value="Genomic_DNA"/>
</dbReference>
<proteinExistence type="predicted"/>
<name>A0A6J7PBX4_9ZZZZ</name>
<reference evidence="2" key="1">
    <citation type="submission" date="2020-05" db="EMBL/GenBank/DDBJ databases">
        <authorList>
            <person name="Chiriac C."/>
            <person name="Salcher M."/>
            <person name="Ghai R."/>
            <person name="Kavagutti S V."/>
        </authorList>
    </citation>
    <scope>NUCLEOTIDE SEQUENCE</scope>
</reference>
<dbReference type="Pfam" id="PF05960">
    <property type="entry name" value="DUF885"/>
    <property type="match status" value="1"/>
</dbReference>